<name>A0A2Z2P7A6_9GAMM</name>
<dbReference type="EMBL" id="CP018632">
    <property type="protein sequence ID" value="ASJ75734.1"/>
    <property type="molecule type" value="Genomic_DNA"/>
</dbReference>
<dbReference type="EC" id="4.6.1.1" evidence="4"/>
<evidence type="ECO:0000313" key="5">
    <source>
        <dbReference type="Proteomes" id="UP000250079"/>
    </source>
</evidence>
<dbReference type="InterPro" id="IPR001054">
    <property type="entry name" value="A/G_cyclase"/>
</dbReference>
<proteinExistence type="predicted"/>
<dbReference type="Gene3D" id="6.10.340.10">
    <property type="match status" value="1"/>
</dbReference>
<dbReference type="GO" id="GO:0035556">
    <property type="term" value="P:intracellular signal transduction"/>
    <property type="evidence" value="ECO:0007669"/>
    <property type="project" value="InterPro"/>
</dbReference>
<dbReference type="Gene3D" id="3.30.70.1230">
    <property type="entry name" value="Nucleotide cyclase"/>
    <property type="match status" value="1"/>
</dbReference>
<evidence type="ECO:0000259" key="2">
    <source>
        <dbReference type="PROSITE" id="PS50125"/>
    </source>
</evidence>
<keyword evidence="1" id="KW-1133">Transmembrane helix</keyword>
<dbReference type="AlphaFoldDB" id="A0A2Z2P7A6"/>
<dbReference type="GO" id="GO:0004016">
    <property type="term" value="F:adenylate cyclase activity"/>
    <property type="evidence" value="ECO:0007669"/>
    <property type="project" value="UniProtKB-EC"/>
</dbReference>
<dbReference type="KEGG" id="gai:IMCC3135_28410"/>
<accession>A0A2Z2P7A6</accession>
<gene>
    <name evidence="4" type="primary">cyaA_8</name>
    <name evidence="4" type="ORF">IMCC3135_28410</name>
</gene>
<dbReference type="PANTHER" id="PTHR43081:SF1">
    <property type="entry name" value="ADENYLATE CYCLASE, TERMINAL-DIFFERENTIATION SPECIFIC"/>
    <property type="match status" value="1"/>
</dbReference>
<keyword evidence="1" id="KW-0812">Transmembrane</keyword>
<dbReference type="InterPro" id="IPR029787">
    <property type="entry name" value="Nucleotide_cyclase"/>
</dbReference>
<feature type="domain" description="HAMP" evidence="3">
    <location>
        <begin position="365"/>
        <end position="419"/>
    </location>
</feature>
<keyword evidence="5" id="KW-1185">Reference proteome</keyword>
<sequence>MSHFVHCRSANVGLPGDCCCAYNLAMYLIMTFRIPIRLVTVFGVTTLVAVAVGIVFWLGLVSATQNTRLLMSDQAQTLINAMEREIDLWLSPIQQQANWIAAHINANAGQLTELASFDPFMLGTLAATPQVAGVALVTPDAQSQRWQRADGKSIAADWSNRPGIRKWIDTGRQRRDSSWIEPFFTDTISKTILLHELPIHADDGQLLVMLAQIVPVEELSRHMIDLAPREGMTPFILYGTDHVLAHPSLTKERTGHDIADSPLTRLDELDDEVLKRIWTPDEEELFFLSSDEQLHTSGVFIKEQKRFFIFLYRYIQKYGEEPWIIGAYLNTETYGGAEGDRLMRSLLGGLAVLLAAVVGAFFLGRYITRPVTAIAQAARLVEANKLEDVPLLQSSHMRELDDAARSFNQMVVDLRERTLIRQTLGQFIPEEVARNLLSDGGSLKTENSVATLLYSDIEGFTRLTESQGSTRVVAILNAYFSAMVDILERHQGVVTQFHGDAILATFNVPISNDEHARNALLAASQMLNCIDTQTFADHSLRIRIGIDTGPVVAGAVGAAGRLSYTVYGNSVNLAARLEMLNKEFGTRLLISDNTARLAGDVIPLRLVGEVPIRGQADTIRAFTEGSAS</sequence>
<evidence type="ECO:0000256" key="1">
    <source>
        <dbReference type="SAM" id="Phobius"/>
    </source>
</evidence>
<dbReference type="Proteomes" id="UP000250079">
    <property type="component" value="Chromosome"/>
</dbReference>
<dbReference type="PROSITE" id="PS50885">
    <property type="entry name" value="HAMP"/>
    <property type="match status" value="1"/>
</dbReference>
<dbReference type="GO" id="GO:0009190">
    <property type="term" value="P:cyclic nucleotide biosynthetic process"/>
    <property type="evidence" value="ECO:0007669"/>
    <property type="project" value="InterPro"/>
</dbReference>
<reference evidence="4 5" key="1">
    <citation type="submission" date="2016-12" db="EMBL/GenBank/DDBJ databases">
        <authorList>
            <person name="Song W.-J."/>
            <person name="Kurnit D.M."/>
        </authorList>
    </citation>
    <scope>NUCLEOTIDE SEQUENCE [LARGE SCALE GENOMIC DNA]</scope>
    <source>
        <strain evidence="4 5">IMCC3135</strain>
    </source>
</reference>
<evidence type="ECO:0000259" key="3">
    <source>
        <dbReference type="PROSITE" id="PS50885"/>
    </source>
</evidence>
<feature type="transmembrane region" description="Helical" evidence="1">
    <location>
        <begin position="34"/>
        <end position="61"/>
    </location>
</feature>
<dbReference type="InterPro" id="IPR003660">
    <property type="entry name" value="HAMP_dom"/>
</dbReference>
<dbReference type="CDD" id="cd07302">
    <property type="entry name" value="CHD"/>
    <property type="match status" value="1"/>
</dbReference>
<dbReference type="OrthoDB" id="9806704at2"/>
<organism evidence="4 5">
    <name type="scientific">Granulosicoccus antarcticus IMCC3135</name>
    <dbReference type="NCBI Taxonomy" id="1192854"/>
    <lineage>
        <taxon>Bacteria</taxon>
        <taxon>Pseudomonadati</taxon>
        <taxon>Pseudomonadota</taxon>
        <taxon>Gammaproteobacteria</taxon>
        <taxon>Chromatiales</taxon>
        <taxon>Granulosicoccaceae</taxon>
        <taxon>Granulosicoccus</taxon>
    </lineage>
</organism>
<dbReference type="SMART" id="SM00304">
    <property type="entry name" value="HAMP"/>
    <property type="match status" value="1"/>
</dbReference>
<evidence type="ECO:0000313" key="4">
    <source>
        <dbReference type="EMBL" id="ASJ75734.1"/>
    </source>
</evidence>
<dbReference type="GO" id="GO:0016020">
    <property type="term" value="C:membrane"/>
    <property type="evidence" value="ECO:0007669"/>
    <property type="project" value="InterPro"/>
</dbReference>
<dbReference type="PROSITE" id="PS50125">
    <property type="entry name" value="GUANYLATE_CYCLASE_2"/>
    <property type="match status" value="1"/>
</dbReference>
<feature type="domain" description="Guanylate cyclase" evidence="2">
    <location>
        <begin position="451"/>
        <end position="578"/>
    </location>
</feature>
<keyword evidence="1" id="KW-0472">Membrane</keyword>
<dbReference type="InterPro" id="IPR050697">
    <property type="entry name" value="Adenylyl/Guanylyl_Cyclase_3/4"/>
</dbReference>
<keyword evidence="4" id="KW-0456">Lyase</keyword>
<dbReference type="PANTHER" id="PTHR43081">
    <property type="entry name" value="ADENYLATE CYCLASE, TERMINAL-DIFFERENTIATION SPECIFIC-RELATED"/>
    <property type="match status" value="1"/>
</dbReference>
<protein>
    <submittedName>
        <fullName evidence="4">Adenylate cyclase 1</fullName>
        <ecNumber evidence="4">4.6.1.1</ecNumber>
    </submittedName>
</protein>
<dbReference type="SUPFAM" id="SSF55073">
    <property type="entry name" value="Nucleotide cyclase"/>
    <property type="match status" value="1"/>
</dbReference>
<dbReference type="Pfam" id="PF00211">
    <property type="entry name" value="Guanylate_cyc"/>
    <property type="match status" value="1"/>
</dbReference>
<feature type="transmembrane region" description="Helical" evidence="1">
    <location>
        <begin position="346"/>
        <end position="367"/>
    </location>
</feature>
<dbReference type="SMART" id="SM00044">
    <property type="entry name" value="CYCc"/>
    <property type="match status" value="1"/>
</dbReference>